<gene>
    <name evidence="1" type="ORF">ERS007741_02653</name>
</gene>
<dbReference type="Proteomes" id="UP000048600">
    <property type="component" value="Unassembled WGS sequence"/>
</dbReference>
<evidence type="ECO:0000313" key="1">
    <source>
        <dbReference type="EMBL" id="COW52527.1"/>
    </source>
</evidence>
<evidence type="ECO:0000313" key="2">
    <source>
        <dbReference type="Proteomes" id="UP000048600"/>
    </source>
</evidence>
<dbReference type="EMBL" id="CHKL01000323">
    <property type="protein sequence ID" value="COW52527.1"/>
    <property type="molecule type" value="Genomic_DNA"/>
</dbReference>
<organism evidence="1 2">
    <name type="scientific">Mycobacterium tuberculosis</name>
    <dbReference type="NCBI Taxonomy" id="1773"/>
    <lineage>
        <taxon>Bacteria</taxon>
        <taxon>Bacillati</taxon>
        <taxon>Actinomycetota</taxon>
        <taxon>Actinomycetes</taxon>
        <taxon>Mycobacteriales</taxon>
        <taxon>Mycobacteriaceae</taxon>
        <taxon>Mycobacterium</taxon>
        <taxon>Mycobacterium tuberculosis complex</taxon>
    </lineage>
</organism>
<reference evidence="1 2" key="1">
    <citation type="submission" date="2015-03" db="EMBL/GenBank/DDBJ databases">
        <authorList>
            <consortium name="Pathogen Informatics"/>
        </authorList>
    </citation>
    <scope>NUCLEOTIDE SEQUENCE [LARGE SCALE GENOMIC DNA]</scope>
    <source>
        <strain evidence="1 2">P00601463</strain>
    </source>
</reference>
<proteinExistence type="predicted"/>
<dbReference type="AlphaFoldDB" id="A0A655J6P0"/>
<accession>A0A655J6P0</accession>
<protein>
    <submittedName>
        <fullName evidence="1">Uncharacterized protein</fullName>
    </submittedName>
</protein>
<name>A0A655J6P0_MYCTX</name>
<sequence length="77" mass="8279">MMSTRFLPMSCTSPLTVASTMRPLPESSSERSMCGSRYATAAFITSADCSTNGSCIWPEPKSSPTVFMPASRCSLMI</sequence>